<protein>
    <submittedName>
        <fullName evidence="2">Metallo-hydrolase/oxidoreductase</fullName>
    </submittedName>
</protein>
<dbReference type="RefSeq" id="XP_006684598.1">
    <property type="nucleotide sequence ID" value="XM_006684535.1"/>
</dbReference>
<keyword evidence="2" id="KW-0378">Hydrolase</keyword>
<gene>
    <name evidence="2" type="ORF">CANTEDRAFT_119103</name>
</gene>
<dbReference type="PANTHER" id="PTHR15032:SF4">
    <property type="entry name" value="N-ACYL-PHOSPHATIDYLETHANOLAMINE-HYDROLYZING PHOSPHOLIPASE D"/>
    <property type="match status" value="1"/>
</dbReference>
<dbReference type="eggNOG" id="KOG3798">
    <property type="taxonomic scope" value="Eukaryota"/>
</dbReference>
<dbReference type="PANTHER" id="PTHR15032">
    <property type="entry name" value="N-ACYL-PHOSPHATIDYLETHANOLAMINE-HYDROLYZING PHOSPHOLIPASE D"/>
    <property type="match status" value="1"/>
</dbReference>
<dbReference type="Gene3D" id="3.60.15.10">
    <property type="entry name" value="Ribonuclease Z/Hydroxyacylglutathione hydrolase-like"/>
    <property type="match status" value="1"/>
</dbReference>
<dbReference type="EMBL" id="GL996512">
    <property type="protein sequence ID" value="EGV66024.1"/>
    <property type="molecule type" value="Genomic_DNA"/>
</dbReference>
<keyword evidence="3" id="KW-1185">Reference proteome</keyword>
<evidence type="ECO:0000313" key="3">
    <source>
        <dbReference type="Proteomes" id="UP000000707"/>
    </source>
</evidence>
<dbReference type="GO" id="GO:0008270">
    <property type="term" value="F:zinc ion binding"/>
    <property type="evidence" value="ECO:0007669"/>
    <property type="project" value="InterPro"/>
</dbReference>
<dbReference type="SUPFAM" id="SSF56281">
    <property type="entry name" value="Metallo-hydrolase/oxidoreductase"/>
    <property type="match status" value="1"/>
</dbReference>
<dbReference type="GO" id="GO:0070290">
    <property type="term" value="F:N-acylphosphatidylethanolamine-specific phospholipase D activity"/>
    <property type="evidence" value="ECO:0007669"/>
    <property type="project" value="InterPro"/>
</dbReference>
<dbReference type="Proteomes" id="UP000000707">
    <property type="component" value="Unassembled WGS sequence"/>
</dbReference>
<evidence type="ECO:0000313" key="2">
    <source>
        <dbReference type="EMBL" id="EGV66024.1"/>
    </source>
</evidence>
<dbReference type="HOGENOM" id="CLU_020884_2_1_1"/>
<proteinExistence type="predicted"/>
<dbReference type="InterPro" id="IPR024884">
    <property type="entry name" value="NAPE-PLD"/>
</dbReference>
<dbReference type="KEGG" id="cten:18248682"/>
<reference evidence="2 3" key="1">
    <citation type="journal article" date="2011" name="Proc. Natl. Acad. Sci. U.S.A.">
        <title>Comparative genomics of xylose-fermenting fungi for enhanced biofuel production.</title>
        <authorList>
            <person name="Wohlbach D.J."/>
            <person name="Kuo A."/>
            <person name="Sato T.K."/>
            <person name="Potts K.M."/>
            <person name="Salamov A.A."/>
            <person name="LaButti K.M."/>
            <person name="Sun H."/>
            <person name="Clum A."/>
            <person name="Pangilinan J.L."/>
            <person name="Lindquist E.A."/>
            <person name="Lucas S."/>
            <person name="Lapidus A."/>
            <person name="Jin M."/>
            <person name="Gunawan C."/>
            <person name="Balan V."/>
            <person name="Dale B.E."/>
            <person name="Jeffries T.W."/>
            <person name="Zinkel R."/>
            <person name="Barry K.W."/>
            <person name="Grigoriev I.V."/>
            <person name="Gasch A.P."/>
        </authorList>
    </citation>
    <scope>NUCLEOTIDE SEQUENCE [LARGE SCALE GENOMIC DNA]</scope>
    <source>
        <strain evidence="3">ATCC 10573 / BCRC 21748 / CBS 615 / JCM 9827 / NBRC 10315 / NRRL Y-1498 / VKM Y-70</strain>
    </source>
</reference>
<evidence type="ECO:0000259" key="1">
    <source>
        <dbReference type="Pfam" id="PF12706"/>
    </source>
</evidence>
<dbReference type="InterPro" id="IPR001279">
    <property type="entry name" value="Metallo-B-lactamas"/>
</dbReference>
<sequence length="442" mass="51228">MWRSVFQHKGARISAGLLGFYAGSEVYLYFQTQSLIKARQHVSAAMANPDDIDITKFKSATVAGMFVNPFEEYRPQTGFEFMCVRVLELVESFYGNRIELHEHLPNHQTTEDYLKVHKPDLEIFRKNSQIIHQCATTNNYSQLYKKTRRWFSSARLPPLSNQLLFTWLGQSCSLIQISGINILTDPILSDYLIMPHVGPKRLNKSPMTFEDIQFATNNKLDFIMVSHDHPDHLENDLIAKFGNSSTWIVPVGLRKSLARKGVFNVIEMDWWDSVSLNEYMDGNLKDIYEVVCVPSMHWSGRYIVDANFSLWCSYILRKNGKSILYHAGDTGYSKQLFDIIGKKYGPISFSLLPIGQYCPSWHQKPRHISPEECIQICQQTHSKYMMGVHWGTFKLSSEPILEPKNLLTKLSSQLHKLEYYRTPEFGLTYLFDIEHDVEYKLH</sequence>
<dbReference type="STRING" id="590646.G3AZ73"/>
<dbReference type="GO" id="GO:0005737">
    <property type="term" value="C:cytoplasm"/>
    <property type="evidence" value="ECO:0007669"/>
    <property type="project" value="TreeGrafter"/>
</dbReference>
<dbReference type="PIRSF" id="PIRSF038896">
    <property type="entry name" value="NAPE-PLD"/>
    <property type="match status" value="1"/>
</dbReference>
<dbReference type="GeneID" id="18248682"/>
<organism evidence="3">
    <name type="scientific">Candida tenuis (strain ATCC 10573 / BCRC 21748 / CBS 615 / JCM 9827 / NBRC 10315 / NRRL Y-1498 / VKM Y-70)</name>
    <name type="common">Yeast</name>
    <name type="synonym">Yamadazyma tenuis</name>
    <dbReference type="NCBI Taxonomy" id="590646"/>
    <lineage>
        <taxon>Eukaryota</taxon>
        <taxon>Fungi</taxon>
        <taxon>Dikarya</taxon>
        <taxon>Ascomycota</taxon>
        <taxon>Saccharomycotina</taxon>
        <taxon>Pichiomycetes</taxon>
        <taxon>Debaryomycetaceae</taxon>
        <taxon>Yamadazyma</taxon>
    </lineage>
</organism>
<dbReference type="OrthoDB" id="332863at2759"/>
<name>G3AZ73_CANTC</name>
<feature type="domain" description="Metallo-beta-lactamase" evidence="1">
    <location>
        <begin position="181"/>
        <end position="390"/>
    </location>
</feature>
<dbReference type="GO" id="GO:0070292">
    <property type="term" value="P:N-acylphosphatidylethanolamine metabolic process"/>
    <property type="evidence" value="ECO:0007669"/>
    <property type="project" value="TreeGrafter"/>
</dbReference>
<dbReference type="GO" id="GO:0070291">
    <property type="term" value="P:N-acylethanolamine metabolic process"/>
    <property type="evidence" value="ECO:0007669"/>
    <property type="project" value="TreeGrafter"/>
</dbReference>
<dbReference type="InterPro" id="IPR036866">
    <property type="entry name" value="RibonucZ/Hydroxyglut_hydro"/>
</dbReference>
<dbReference type="Pfam" id="PF12706">
    <property type="entry name" value="Lactamase_B_2"/>
    <property type="match status" value="1"/>
</dbReference>
<accession>G3AZ73</accession>
<dbReference type="AlphaFoldDB" id="G3AZ73"/>